<dbReference type="AlphaFoldDB" id="A0A1R3JTC9"/>
<dbReference type="STRING" id="93759.A0A1R3JTC9"/>
<sequence>MANLQASDREAQMENIRTWVSAALTDEGTCTDEFDGQKVSDAVNKRIKKTVLKLAKLTSNCLALIDNLINSYY</sequence>
<name>A0A1R3JTC9_9ROSI</name>
<comment type="caution">
    <text evidence="2">The sequence shown here is derived from an EMBL/GenBank/DDBJ whole genome shotgun (WGS) entry which is preliminary data.</text>
</comment>
<dbReference type="EMBL" id="AWUE01015381">
    <property type="protein sequence ID" value="OMO98098.1"/>
    <property type="molecule type" value="Genomic_DNA"/>
</dbReference>
<dbReference type="Pfam" id="PF04043">
    <property type="entry name" value="PMEI"/>
    <property type="match status" value="1"/>
</dbReference>
<evidence type="ECO:0000313" key="2">
    <source>
        <dbReference type="EMBL" id="OMO98098.1"/>
    </source>
</evidence>
<dbReference type="OrthoDB" id="1430376at2759"/>
<evidence type="ECO:0000313" key="3">
    <source>
        <dbReference type="Proteomes" id="UP000187203"/>
    </source>
</evidence>
<dbReference type="InterPro" id="IPR035513">
    <property type="entry name" value="Invertase/methylesterase_inhib"/>
</dbReference>
<reference evidence="3" key="1">
    <citation type="submission" date="2013-09" db="EMBL/GenBank/DDBJ databases">
        <title>Corchorus olitorius genome sequencing.</title>
        <authorList>
            <person name="Alam M."/>
            <person name="Haque M.S."/>
            <person name="Islam M.S."/>
            <person name="Emdad E.M."/>
            <person name="Islam M.M."/>
            <person name="Ahmed B."/>
            <person name="Halim A."/>
            <person name="Hossen Q.M.M."/>
            <person name="Hossain M.Z."/>
            <person name="Ahmed R."/>
            <person name="Khan M.M."/>
            <person name="Islam R."/>
            <person name="Rashid M.M."/>
            <person name="Khan S.A."/>
            <person name="Rahman M.S."/>
            <person name="Alam M."/>
            <person name="Yahiya A.S."/>
            <person name="Khan M.S."/>
            <person name="Azam M.S."/>
            <person name="Haque T."/>
            <person name="Lashkar M.Z.H."/>
            <person name="Akhand A.I."/>
            <person name="Morshed G."/>
            <person name="Roy S."/>
            <person name="Uddin K.S."/>
            <person name="Rabeya T."/>
            <person name="Hossain A.S."/>
            <person name="Chowdhury A."/>
            <person name="Snigdha A.R."/>
            <person name="Mortoza M.S."/>
            <person name="Matin S.A."/>
            <person name="Hoque S.M.E."/>
            <person name="Islam M.K."/>
            <person name="Roy D.K."/>
            <person name="Haider R."/>
            <person name="Moosa M.M."/>
            <person name="Elias S.M."/>
            <person name="Hasan A.M."/>
            <person name="Jahan S."/>
            <person name="Shafiuddin M."/>
            <person name="Mahmood N."/>
            <person name="Shommy N.S."/>
        </authorList>
    </citation>
    <scope>NUCLEOTIDE SEQUENCE [LARGE SCALE GENOMIC DNA]</scope>
    <source>
        <strain evidence="3">cv. O-4</strain>
    </source>
</reference>
<feature type="domain" description="Pectinesterase inhibitor" evidence="1">
    <location>
        <begin position="6"/>
        <end position="64"/>
    </location>
</feature>
<gene>
    <name evidence="2" type="ORF">COLO4_14143</name>
</gene>
<keyword evidence="3" id="KW-1185">Reference proteome</keyword>
<dbReference type="InterPro" id="IPR006501">
    <property type="entry name" value="Pectinesterase_inhib_dom"/>
</dbReference>
<accession>A0A1R3JTC9</accession>
<organism evidence="2 3">
    <name type="scientific">Corchorus olitorius</name>
    <dbReference type="NCBI Taxonomy" id="93759"/>
    <lineage>
        <taxon>Eukaryota</taxon>
        <taxon>Viridiplantae</taxon>
        <taxon>Streptophyta</taxon>
        <taxon>Embryophyta</taxon>
        <taxon>Tracheophyta</taxon>
        <taxon>Spermatophyta</taxon>
        <taxon>Magnoliopsida</taxon>
        <taxon>eudicotyledons</taxon>
        <taxon>Gunneridae</taxon>
        <taxon>Pentapetalae</taxon>
        <taxon>rosids</taxon>
        <taxon>malvids</taxon>
        <taxon>Malvales</taxon>
        <taxon>Malvaceae</taxon>
        <taxon>Grewioideae</taxon>
        <taxon>Apeibeae</taxon>
        <taxon>Corchorus</taxon>
    </lineage>
</organism>
<evidence type="ECO:0000259" key="1">
    <source>
        <dbReference type="Pfam" id="PF04043"/>
    </source>
</evidence>
<dbReference type="Gene3D" id="1.20.140.40">
    <property type="entry name" value="Invertase/pectin methylesterase inhibitor family protein"/>
    <property type="match status" value="1"/>
</dbReference>
<dbReference type="GO" id="GO:0004857">
    <property type="term" value="F:enzyme inhibitor activity"/>
    <property type="evidence" value="ECO:0007669"/>
    <property type="project" value="InterPro"/>
</dbReference>
<dbReference type="Proteomes" id="UP000187203">
    <property type="component" value="Unassembled WGS sequence"/>
</dbReference>
<dbReference type="SUPFAM" id="SSF101148">
    <property type="entry name" value="Plant invertase/pectin methylesterase inhibitor"/>
    <property type="match status" value="1"/>
</dbReference>
<proteinExistence type="predicted"/>
<protein>
    <submittedName>
        <fullName evidence="2">Pectinesterase inhibitor</fullName>
    </submittedName>
</protein>
<dbReference type="NCBIfam" id="TIGR01614">
    <property type="entry name" value="PME_inhib"/>
    <property type="match status" value="1"/>
</dbReference>